<dbReference type="AlphaFoldDB" id="A0A8G1A1H4"/>
<protein>
    <submittedName>
        <fullName evidence="7">Bifunctional hydroxymethylpyrimidine kinase/phosphomethylpyrimidine kinase</fullName>
        <ecNumber evidence="7">2.7.1.49</ecNumber>
        <ecNumber evidence="7">2.7.4.7</ecNumber>
    </submittedName>
</protein>
<dbReference type="PANTHER" id="PTHR20858:SF17">
    <property type="entry name" value="HYDROXYMETHYLPYRIMIDINE_PHOSPHOMETHYLPYRIMIDINE KINASE THI20-RELATED"/>
    <property type="match status" value="1"/>
</dbReference>
<evidence type="ECO:0000313" key="7">
    <source>
        <dbReference type="EMBL" id="QYZ78669.1"/>
    </source>
</evidence>
<accession>A0A8G1A1H4</accession>
<keyword evidence="5" id="KW-1133">Transmembrane helix</keyword>
<evidence type="ECO:0000256" key="2">
    <source>
        <dbReference type="ARBA" id="ARBA00022741"/>
    </source>
</evidence>
<feature type="transmembrane region" description="Helical" evidence="5">
    <location>
        <begin position="205"/>
        <end position="226"/>
    </location>
</feature>
<dbReference type="GO" id="GO:0009228">
    <property type="term" value="P:thiamine biosynthetic process"/>
    <property type="evidence" value="ECO:0007669"/>
    <property type="project" value="InterPro"/>
</dbReference>
<proteinExistence type="predicted"/>
<dbReference type="CDD" id="cd01169">
    <property type="entry name" value="HMPP_kinase"/>
    <property type="match status" value="1"/>
</dbReference>
<organism evidence="7 8">
    <name type="scientific">Methanofollis formosanus</name>
    <dbReference type="NCBI Taxonomy" id="299308"/>
    <lineage>
        <taxon>Archaea</taxon>
        <taxon>Methanobacteriati</taxon>
        <taxon>Methanobacteriota</taxon>
        <taxon>Stenosarchaea group</taxon>
        <taxon>Methanomicrobia</taxon>
        <taxon>Methanomicrobiales</taxon>
        <taxon>Methanomicrobiaceae</taxon>
        <taxon>Methanofollis</taxon>
    </lineage>
</organism>
<dbReference type="GO" id="GO:0008972">
    <property type="term" value="F:phosphomethylpyrimidine kinase activity"/>
    <property type="evidence" value="ECO:0007669"/>
    <property type="project" value="UniProtKB-EC"/>
</dbReference>
<dbReference type="OrthoDB" id="43786at2157"/>
<evidence type="ECO:0000256" key="3">
    <source>
        <dbReference type="ARBA" id="ARBA00022777"/>
    </source>
</evidence>
<evidence type="ECO:0000313" key="8">
    <source>
        <dbReference type="Proteomes" id="UP000826709"/>
    </source>
</evidence>
<keyword evidence="8" id="KW-1185">Reference proteome</keyword>
<evidence type="ECO:0000256" key="4">
    <source>
        <dbReference type="ARBA" id="ARBA00022840"/>
    </source>
</evidence>
<keyword evidence="4" id="KW-0067">ATP-binding</keyword>
<dbReference type="EC" id="2.7.1.49" evidence="7"/>
<dbReference type="InterPro" id="IPR013749">
    <property type="entry name" value="PM/HMP-P_kinase-1"/>
</dbReference>
<evidence type="ECO:0000256" key="5">
    <source>
        <dbReference type="SAM" id="Phobius"/>
    </source>
</evidence>
<keyword evidence="2" id="KW-0547">Nucleotide-binding</keyword>
<dbReference type="FunFam" id="3.40.1190.20:FF:000003">
    <property type="entry name" value="Phosphomethylpyrimidine kinase ThiD"/>
    <property type="match status" value="1"/>
</dbReference>
<feature type="transmembrane region" description="Helical" evidence="5">
    <location>
        <begin position="161"/>
        <end position="180"/>
    </location>
</feature>
<sequence>MIRYSSSPCAMTIAGSDSGGGAGIQADLATFAAYGVWGTAAVTAVTAQNPGGVRGSWALPPETVAAQIAAVSEAYQVGAFKTGMLADASVIRAVAAALPGGVPLVVDPVMVATSGTRLLARDALDVLVDDLLSRAAVVTPNLPEAGVLAGFPVRSMDGMRAAGAAVLAMGAAAVVVKGGHLEGAPADLFMDADGEVLLSGLRHPYAVHGTGCCFSAALAAGLALGMSPRDAFVRAKSFIEGAIAHAVPDLQGRRSVNPLWRCGRGGN</sequence>
<dbReference type="KEGG" id="mfk:E2N92_04130"/>
<keyword evidence="5" id="KW-0812">Transmembrane</keyword>
<dbReference type="RefSeq" id="WP_220682430.1">
    <property type="nucleotide sequence ID" value="NZ_CP037968.1"/>
</dbReference>
<keyword evidence="5" id="KW-0472">Membrane</keyword>
<keyword evidence="1 7" id="KW-0808">Transferase</keyword>
<reference evidence="7" key="2">
    <citation type="submission" date="2019-03" db="EMBL/GenBank/DDBJ databases">
        <authorList>
            <person name="Chen S.-C."/>
            <person name="Wu S.-Y."/>
            <person name="Lai M.-C."/>
        </authorList>
    </citation>
    <scope>NUCLEOTIDE SEQUENCE</scope>
    <source>
        <strain evidence="7">ML15</strain>
    </source>
</reference>
<name>A0A8G1A1H4_9EURY</name>
<evidence type="ECO:0000259" key="6">
    <source>
        <dbReference type="Pfam" id="PF08543"/>
    </source>
</evidence>
<dbReference type="GO" id="GO:0005829">
    <property type="term" value="C:cytosol"/>
    <property type="evidence" value="ECO:0007669"/>
    <property type="project" value="TreeGrafter"/>
</dbReference>
<dbReference type="Proteomes" id="UP000826709">
    <property type="component" value="Chromosome"/>
</dbReference>
<evidence type="ECO:0000256" key="1">
    <source>
        <dbReference type="ARBA" id="ARBA00022679"/>
    </source>
</evidence>
<gene>
    <name evidence="7" type="primary">thiD</name>
    <name evidence="7" type="ORF">E2N92_04130</name>
</gene>
<dbReference type="Gene3D" id="3.40.1190.20">
    <property type="match status" value="1"/>
</dbReference>
<keyword evidence="3 7" id="KW-0418">Kinase</keyword>
<dbReference type="GO" id="GO:0008902">
    <property type="term" value="F:hydroxymethylpyrimidine kinase activity"/>
    <property type="evidence" value="ECO:0007669"/>
    <property type="project" value="UniProtKB-EC"/>
</dbReference>
<dbReference type="SUPFAM" id="SSF53613">
    <property type="entry name" value="Ribokinase-like"/>
    <property type="match status" value="1"/>
</dbReference>
<feature type="domain" description="Pyridoxamine kinase/Phosphomethylpyrimidine kinase" evidence="6">
    <location>
        <begin position="17"/>
        <end position="253"/>
    </location>
</feature>
<dbReference type="GO" id="GO:0005524">
    <property type="term" value="F:ATP binding"/>
    <property type="evidence" value="ECO:0007669"/>
    <property type="project" value="UniProtKB-KW"/>
</dbReference>
<dbReference type="Pfam" id="PF08543">
    <property type="entry name" value="Phos_pyr_kin"/>
    <property type="match status" value="1"/>
</dbReference>
<dbReference type="InterPro" id="IPR004399">
    <property type="entry name" value="HMP/HMP-P_kinase_dom"/>
</dbReference>
<dbReference type="EC" id="2.7.4.7" evidence="7"/>
<dbReference type="EMBL" id="CP037968">
    <property type="protein sequence ID" value="QYZ78669.1"/>
    <property type="molecule type" value="Genomic_DNA"/>
</dbReference>
<dbReference type="PANTHER" id="PTHR20858">
    <property type="entry name" value="PHOSPHOMETHYLPYRIMIDINE KINASE"/>
    <property type="match status" value="1"/>
</dbReference>
<dbReference type="InterPro" id="IPR029056">
    <property type="entry name" value="Ribokinase-like"/>
</dbReference>
<dbReference type="NCBIfam" id="TIGR00097">
    <property type="entry name" value="HMP-P_kinase"/>
    <property type="match status" value="1"/>
</dbReference>
<reference evidence="7" key="1">
    <citation type="journal article" date="2005" name="Int. J. Syst. Evol. Microbiol.">
        <title>Methanofollis formosanus sp. nov., isolated from a fish pond.</title>
        <authorList>
            <person name="Wu S.Y."/>
            <person name="Chen S.C."/>
            <person name="Lai M.C."/>
        </authorList>
    </citation>
    <scope>NUCLEOTIDE SEQUENCE</scope>
    <source>
        <strain evidence="7">ML15</strain>
    </source>
</reference>